<dbReference type="InterPro" id="IPR058625">
    <property type="entry name" value="MdtA-like_BSH"/>
</dbReference>
<dbReference type="Gene3D" id="1.10.287.470">
    <property type="entry name" value="Helix hairpin bin"/>
    <property type="match status" value="2"/>
</dbReference>
<evidence type="ECO:0000256" key="2">
    <source>
        <dbReference type="SAM" id="SignalP"/>
    </source>
</evidence>
<dbReference type="RefSeq" id="WP_089344884.1">
    <property type="nucleotide sequence ID" value="NZ_CP067129.1"/>
</dbReference>
<dbReference type="OrthoDB" id="9811754at2"/>
<gene>
    <name evidence="5" type="ORF">SAMN05444959_109139</name>
</gene>
<evidence type="ECO:0000256" key="1">
    <source>
        <dbReference type="SAM" id="Coils"/>
    </source>
</evidence>
<sequence>MRKKMMILLALAAAIAGSAFYLNRPEAMRPVQSTNNAYLRADYTNVAPRLSATVAEVLVRENQFVEKGQIMARMDDRDQRIAVQTAEAALQAARANLDMLESQAGIQASVIEQAEAALDADKAALTLAQTQERRARELLARKSGPQSMLDEAISTLASAEAKLHSDTASRDAARRQLDVYDARKEAARAAVAQAEATLADARLRLSYMTIEAPISGTIGQLNLRKGAFVPAGTTLAAIVPLQDIYIEAMFRETQLARVRPGQPVTITVDAIPDRQFQGRVDSIGPASGASFTALPAQNATGNFTKITQRLPVRIALEPDQPEADAMRVGMSVISEIHVDS</sequence>
<feature type="domain" description="YknX-like beta-barrel" evidence="4">
    <location>
        <begin position="246"/>
        <end position="336"/>
    </location>
</feature>
<dbReference type="InterPro" id="IPR058636">
    <property type="entry name" value="Beta-barrel_YknX"/>
</dbReference>
<evidence type="ECO:0000259" key="4">
    <source>
        <dbReference type="Pfam" id="PF25990"/>
    </source>
</evidence>
<evidence type="ECO:0000313" key="5">
    <source>
        <dbReference type="EMBL" id="SNT75057.1"/>
    </source>
</evidence>
<dbReference type="Gene3D" id="2.40.50.100">
    <property type="match status" value="1"/>
</dbReference>
<evidence type="ECO:0000313" key="6">
    <source>
        <dbReference type="Proteomes" id="UP000198307"/>
    </source>
</evidence>
<feature type="chain" id="PRO_5013235383" evidence="2">
    <location>
        <begin position="22"/>
        <end position="340"/>
    </location>
</feature>
<dbReference type="SUPFAM" id="SSF111369">
    <property type="entry name" value="HlyD-like secretion proteins"/>
    <property type="match status" value="2"/>
</dbReference>
<dbReference type="Gene3D" id="2.40.30.170">
    <property type="match status" value="1"/>
</dbReference>
<dbReference type="Pfam" id="PF25990">
    <property type="entry name" value="Beta-barrel_YknX"/>
    <property type="match status" value="1"/>
</dbReference>
<dbReference type="PANTHER" id="PTHR30386">
    <property type="entry name" value="MEMBRANE FUSION SUBUNIT OF EMRAB-TOLC MULTIDRUG EFFLUX PUMP"/>
    <property type="match status" value="1"/>
</dbReference>
<dbReference type="Proteomes" id="UP000198307">
    <property type="component" value="Unassembled WGS sequence"/>
</dbReference>
<protein>
    <submittedName>
        <fullName evidence="5">Membrane fusion protein, multidrug efflux system</fullName>
    </submittedName>
</protein>
<accession>A0A239PZG2</accession>
<feature type="domain" description="Multidrug resistance protein MdtA-like barrel-sandwich hybrid" evidence="3">
    <location>
        <begin position="45"/>
        <end position="239"/>
    </location>
</feature>
<dbReference type="AlphaFoldDB" id="A0A239PZG2"/>
<dbReference type="InterPro" id="IPR050739">
    <property type="entry name" value="MFP"/>
</dbReference>
<feature type="signal peptide" evidence="2">
    <location>
        <begin position="1"/>
        <end position="21"/>
    </location>
</feature>
<keyword evidence="6" id="KW-1185">Reference proteome</keyword>
<keyword evidence="1" id="KW-0175">Coiled coil</keyword>
<dbReference type="EMBL" id="FZQB01000009">
    <property type="protein sequence ID" value="SNT75057.1"/>
    <property type="molecule type" value="Genomic_DNA"/>
</dbReference>
<keyword evidence="2" id="KW-0732">Signal</keyword>
<dbReference type="Pfam" id="PF25917">
    <property type="entry name" value="BSH_RND"/>
    <property type="match status" value="1"/>
</dbReference>
<evidence type="ECO:0000259" key="3">
    <source>
        <dbReference type="Pfam" id="PF25917"/>
    </source>
</evidence>
<dbReference type="GO" id="GO:0055085">
    <property type="term" value="P:transmembrane transport"/>
    <property type="evidence" value="ECO:0007669"/>
    <property type="project" value="InterPro"/>
</dbReference>
<proteinExistence type="predicted"/>
<feature type="coiled-coil region" evidence="1">
    <location>
        <begin position="83"/>
        <end position="131"/>
    </location>
</feature>
<name>A0A239PZG2_9RHOB</name>
<feature type="coiled-coil region" evidence="1">
    <location>
        <begin position="170"/>
        <end position="204"/>
    </location>
</feature>
<reference evidence="5 6" key="1">
    <citation type="submission" date="2017-07" db="EMBL/GenBank/DDBJ databases">
        <authorList>
            <person name="Sun Z.S."/>
            <person name="Albrecht U."/>
            <person name="Echele G."/>
            <person name="Lee C.C."/>
        </authorList>
    </citation>
    <scope>NUCLEOTIDE SEQUENCE [LARGE SCALE GENOMIC DNA]</scope>
    <source>
        <strain evidence="5 6">DSM 14827</strain>
    </source>
</reference>
<dbReference type="PANTHER" id="PTHR30386:SF24">
    <property type="entry name" value="MULTIDRUG RESISTANCE EFFLUX PUMP"/>
    <property type="match status" value="1"/>
</dbReference>
<organism evidence="5 6">
    <name type="scientific">Paracoccus seriniphilus</name>
    <dbReference type="NCBI Taxonomy" id="184748"/>
    <lineage>
        <taxon>Bacteria</taxon>
        <taxon>Pseudomonadati</taxon>
        <taxon>Pseudomonadota</taxon>
        <taxon>Alphaproteobacteria</taxon>
        <taxon>Rhodobacterales</taxon>
        <taxon>Paracoccaceae</taxon>
        <taxon>Paracoccus</taxon>
    </lineage>
</organism>